<protein>
    <submittedName>
        <fullName evidence="14">Plug_translocon domain-containing protein</fullName>
    </submittedName>
</protein>
<keyword evidence="3" id="KW-0813">Transport</keyword>
<feature type="transmembrane region" description="Helical" evidence="10">
    <location>
        <begin position="648"/>
        <end position="667"/>
    </location>
</feature>
<evidence type="ECO:0000313" key="12">
    <source>
        <dbReference type="EMBL" id="VDO80404.1"/>
    </source>
</evidence>
<keyword evidence="5" id="KW-0653">Protein transport</keyword>
<keyword evidence="13" id="KW-1185">Reference proteome</keyword>
<comment type="similarity">
    <text evidence="2">Belongs to the SecY/SEC61-alpha family.</text>
</comment>
<feature type="transmembrane region" description="Helical" evidence="10">
    <location>
        <begin position="527"/>
        <end position="546"/>
    </location>
</feature>
<dbReference type="InterPro" id="IPR030659">
    <property type="entry name" value="SecY_CS"/>
</dbReference>
<dbReference type="OMA" id="QMWRSFD"/>
<evidence type="ECO:0000256" key="5">
    <source>
        <dbReference type="ARBA" id="ARBA00022927"/>
    </source>
</evidence>
<feature type="transmembrane region" description="Helical" evidence="10">
    <location>
        <begin position="104"/>
        <end position="124"/>
    </location>
</feature>
<dbReference type="InterPro" id="IPR002208">
    <property type="entry name" value="SecY/SEC61-alpha"/>
</dbReference>
<dbReference type="GO" id="GO:0016020">
    <property type="term" value="C:membrane"/>
    <property type="evidence" value="ECO:0007669"/>
    <property type="project" value="InterPro"/>
</dbReference>
<evidence type="ECO:0000256" key="4">
    <source>
        <dbReference type="ARBA" id="ARBA00022692"/>
    </source>
</evidence>
<dbReference type="InterPro" id="IPR004299">
    <property type="entry name" value="MBOAT_fam"/>
</dbReference>
<dbReference type="STRING" id="6290.A0A0N4X6F6"/>
<dbReference type="Pfam" id="PF10559">
    <property type="entry name" value="Plug_translocon"/>
    <property type="match status" value="1"/>
</dbReference>
<evidence type="ECO:0000256" key="8">
    <source>
        <dbReference type="ARBA" id="ARBA00023136"/>
    </source>
</evidence>
<evidence type="ECO:0000313" key="14">
    <source>
        <dbReference type="WBParaSite" id="HPLM_0001994801-mRNA-1"/>
    </source>
</evidence>
<dbReference type="Pfam" id="PF00344">
    <property type="entry name" value="SecY"/>
    <property type="match status" value="1"/>
</dbReference>
<dbReference type="WBParaSite" id="HPLM_0001994801-mRNA-1">
    <property type="protein sequence ID" value="HPLM_0001994801-mRNA-1"/>
    <property type="gene ID" value="HPLM_0001994801"/>
</dbReference>
<dbReference type="InterPro" id="IPR019561">
    <property type="entry name" value="Translocon_Sec61/SecY_plug_dom"/>
</dbReference>
<feature type="transmembrane region" description="Helical" evidence="10">
    <location>
        <begin position="244"/>
        <end position="268"/>
    </location>
</feature>
<evidence type="ECO:0000256" key="6">
    <source>
        <dbReference type="ARBA" id="ARBA00022989"/>
    </source>
</evidence>
<evidence type="ECO:0000313" key="13">
    <source>
        <dbReference type="Proteomes" id="UP000268014"/>
    </source>
</evidence>
<reference evidence="12 13" key="2">
    <citation type="submission" date="2018-11" db="EMBL/GenBank/DDBJ databases">
        <authorList>
            <consortium name="Pathogen Informatics"/>
        </authorList>
    </citation>
    <scope>NUCLEOTIDE SEQUENCE [LARGE SCALE GENOMIC DNA]</scope>
    <source>
        <strain evidence="12 13">MHpl1</strain>
    </source>
</reference>
<feature type="transmembrane region" description="Helical" evidence="10">
    <location>
        <begin position="174"/>
        <end position="192"/>
    </location>
</feature>
<dbReference type="GO" id="GO:0015031">
    <property type="term" value="P:protein transport"/>
    <property type="evidence" value="ECO:0007669"/>
    <property type="project" value="UniProtKB-KW"/>
</dbReference>
<dbReference type="SUPFAM" id="SSF103491">
    <property type="entry name" value="Preprotein translocase SecY subunit"/>
    <property type="match status" value="1"/>
</dbReference>
<dbReference type="InterPro" id="IPR051085">
    <property type="entry name" value="MB_O-acyltransferase"/>
</dbReference>
<dbReference type="InterPro" id="IPR023201">
    <property type="entry name" value="SecY_dom_sf"/>
</dbReference>
<dbReference type="OrthoDB" id="420606at2759"/>
<gene>
    <name evidence="12" type="ORF">HPLM_LOCUS19940</name>
</gene>
<evidence type="ECO:0000256" key="1">
    <source>
        <dbReference type="ARBA" id="ARBA00004127"/>
    </source>
</evidence>
<evidence type="ECO:0000259" key="11">
    <source>
        <dbReference type="Pfam" id="PF10559"/>
    </source>
</evidence>
<feature type="transmembrane region" description="Helical" evidence="10">
    <location>
        <begin position="131"/>
        <end position="154"/>
    </location>
</feature>
<evidence type="ECO:0000256" key="3">
    <source>
        <dbReference type="ARBA" id="ARBA00022448"/>
    </source>
</evidence>
<dbReference type="Proteomes" id="UP000268014">
    <property type="component" value="Unassembled WGS sequence"/>
</dbReference>
<comment type="subcellular location">
    <subcellularLocation>
        <location evidence="1">Endomembrane system</location>
        <topology evidence="1">Multi-pass membrane protein</topology>
    </subcellularLocation>
</comment>
<dbReference type="PANTHER" id="PTHR13285">
    <property type="entry name" value="ACYLTRANSFERASE"/>
    <property type="match status" value="1"/>
</dbReference>
<dbReference type="GO" id="GO:0016409">
    <property type="term" value="F:palmitoyltransferase activity"/>
    <property type="evidence" value="ECO:0007669"/>
    <property type="project" value="TreeGrafter"/>
</dbReference>
<feature type="transmembrane region" description="Helical" evidence="10">
    <location>
        <begin position="20"/>
        <end position="37"/>
    </location>
</feature>
<feature type="transmembrane region" description="Helical" evidence="10">
    <location>
        <begin position="289"/>
        <end position="317"/>
    </location>
</feature>
<dbReference type="AlphaFoldDB" id="A0A0N4X6F6"/>
<dbReference type="EMBL" id="UZAF01021725">
    <property type="protein sequence ID" value="VDO80404.1"/>
    <property type="molecule type" value="Genomic_DNA"/>
</dbReference>
<comment type="similarity">
    <text evidence="9">Belongs to the membrane-bound acyltransferase family. HHAT subfamily.</text>
</comment>
<keyword evidence="4 10" id="KW-0812">Transmembrane</keyword>
<feature type="transmembrane region" description="Helical" evidence="10">
    <location>
        <begin position="436"/>
        <end position="456"/>
    </location>
</feature>
<dbReference type="PANTHER" id="PTHR13285:SF18">
    <property type="entry name" value="PROTEIN-CYSTEINE N-PALMITOYLTRANSFERASE RASP"/>
    <property type="match status" value="1"/>
</dbReference>
<reference evidence="14" key="1">
    <citation type="submission" date="2017-02" db="UniProtKB">
        <authorList>
            <consortium name="WormBaseParasite"/>
        </authorList>
    </citation>
    <scope>IDENTIFICATION</scope>
</reference>
<name>A0A0N4X6F6_HAEPC</name>
<keyword evidence="7" id="KW-0811">Translocation</keyword>
<keyword evidence="8 10" id="KW-0472">Membrane</keyword>
<organism evidence="14">
    <name type="scientific">Haemonchus placei</name>
    <name type="common">Barber's pole worm</name>
    <dbReference type="NCBI Taxonomy" id="6290"/>
    <lineage>
        <taxon>Eukaryota</taxon>
        <taxon>Metazoa</taxon>
        <taxon>Ecdysozoa</taxon>
        <taxon>Nematoda</taxon>
        <taxon>Chromadorea</taxon>
        <taxon>Rhabditida</taxon>
        <taxon>Rhabditina</taxon>
        <taxon>Rhabditomorpha</taxon>
        <taxon>Strongyloidea</taxon>
        <taxon>Trichostrongylidae</taxon>
        <taxon>Haemonchus</taxon>
    </lineage>
</organism>
<feature type="domain" description="Translocon Sec61/SecY plug" evidence="11">
    <location>
        <begin position="582"/>
        <end position="604"/>
    </location>
</feature>
<evidence type="ECO:0000256" key="10">
    <source>
        <dbReference type="SAM" id="Phobius"/>
    </source>
</evidence>
<proteinExistence type="inferred from homology"/>
<dbReference type="Pfam" id="PF03062">
    <property type="entry name" value="MBOAT"/>
    <property type="match status" value="1"/>
</dbReference>
<dbReference type="Gene3D" id="1.10.3370.10">
    <property type="entry name" value="SecY subunit domain"/>
    <property type="match status" value="1"/>
</dbReference>
<dbReference type="PROSITE" id="PS00755">
    <property type="entry name" value="SECY_1"/>
    <property type="match status" value="1"/>
</dbReference>
<dbReference type="GO" id="GO:0005783">
    <property type="term" value="C:endoplasmic reticulum"/>
    <property type="evidence" value="ECO:0007669"/>
    <property type="project" value="TreeGrafter"/>
</dbReference>
<evidence type="ECO:0000256" key="9">
    <source>
        <dbReference type="ARBA" id="ARBA00038268"/>
    </source>
</evidence>
<evidence type="ECO:0000256" key="2">
    <source>
        <dbReference type="ARBA" id="ARBA00005751"/>
    </source>
</evidence>
<keyword evidence="6 10" id="KW-1133">Transmembrane helix</keyword>
<feature type="transmembrane region" description="Helical" evidence="10">
    <location>
        <begin position="368"/>
        <end position="388"/>
    </location>
</feature>
<feature type="transmembrane region" description="Helical" evidence="10">
    <location>
        <begin position="204"/>
        <end position="224"/>
    </location>
</feature>
<accession>A0A0N4X6F6</accession>
<evidence type="ECO:0000256" key="7">
    <source>
        <dbReference type="ARBA" id="ARBA00023010"/>
    </source>
</evidence>
<sequence length="682" mass="77619">MSSNRFVPVPLNRWETGLCWLVWIFHSLAAFVIAFNVSQGHLKPWIQHWLTKSGYYVNDTDMDLSDTEWQHFRNTVGHVVVSHFAHSLLFFLATRIPYPNCVKLSLIVIGILAHIYMTSLRCILILSAFAVVVTFLSAITRNIAIPWIMCVSFILKGTEMLPFTWENYTFYQEFNVYLYGAVKVLNFSLYLCKNKDKEYREVLVDHLLYMAYLPYSMTIIVLYEDFSSQIQRRLTHGAAACTDLRFVCFFAVRLCFWYFVFEFILHFIHVHSLYNSPVDVIDRLNNYELAAVSYVTGKLFFVKYVVLFGLPSLFAYLDGMRPPPPPICISRVSRYSRMWRHFDAGLYQFLKNQVYIPLMTTFSPGSTLHIIILNLSALFAVFGVVLAWHGTRTHYICWVSLSAAELIIEKIGKAIWGTKQFQELRRNIGDRNIRRLIALSMLATVIPGIFGVFFFLGSEGTGSVVFQEILINGIKDVLHGNVVVSRKIRKAESAGGYVKFLEFVKPFCGFVPEVSKPERKIQFREKMLWTAITLFVFLVCCQIPLFESLAMAEGNRAYPQSLFRSFHLPAELHSSLFDLFPGIMSTDSADPFYWLRVILASNRGTLMELGISPIVTSGLIMQLLAGAKIIEVGDTPKDRALFNGAQKLFGMVITVGQAIVYVMSGLYGDPAEIGAGICLLIV</sequence>